<dbReference type="SUPFAM" id="SSF46689">
    <property type="entry name" value="Homeodomain-like"/>
    <property type="match status" value="1"/>
</dbReference>
<comment type="caution">
    <text evidence="7">The sequence shown here is derived from an EMBL/GenBank/DDBJ whole genome shotgun (WGS) entry which is preliminary data.</text>
</comment>
<dbReference type="Pfam" id="PF00440">
    <property type="entry name" value="TetR_N"/>
    <property type="match status" value="1"/>
</dbReference>
<feature type="DNA-binding region" description="H-T-H motif" evidence="4">
    <location>
        <begin position="48"/>
        <end position="67"/>
    </location>
</feature>
<keyword evidence="1" id="KW-0805">Transcription regulation</keyword>
<keyword evidence="2 4" id="KW-0238">DNA-binding</keyword>
<dbReference type="RefSeq" id="WP_344718646.1">
    <property type="nucleotide sequence ID" value="NZ_BAAAYG010000003.1"/>
</dbReference>
<reference evidence="8" key="1">
    <citation type="journal article" date="2019" name="Int. J. Syst. Evol. Microbiol.">
        <title>The Global Catalogue of Microorganisms (GCM) 10K type strain sequencing project: providing services to taxonomists for standard genome sequencing and annotation.</title>
        <authorList>
            <consortium name="The Broad Institute Genomics Platform"/>
            <consortium name="The Broad Institute Genome Sequencing Center for Infectious Disease"/>
            <person name="Wu L."/>
            <person name="Ma J."/>
        </authorList>
    </citation>
    <scope>NUCLEOTIDE SEQUENCE [LARGE SCALE GENOMIC DNA]</scope>
    <source>
        <strain evidence="8">JCM 11483</strain>
    </source>
</reference>
<feature type="compositionally biased region" description="Low complexity" evidence="5">
    <location>
        <begin position="16"/>
        <end position="27"/>
    </location>
</feature>
<evidence type="ECO:0000313" key="8">
    <source>
        <dbReference type="Proteomes" id="UP001501736"/>
    </source>
</evidence>
<dbReference type="EMBL" id="BAAAYG010000003">
    <property type="protein sequence ID" value="GAA3282311.1"/>
    <property type="molecule type" value="Genomic_DNA"/>
</dbReference>
<proteinExistence type="predicted"/>
<dbReference type="PRINTS" id="PR00455">
    <property type="entry name" value="HTHTETR"/>
</dbReference>
<dbReference type="Proteomes" id="UP001501736">
    <property type="component" value="Unassembled WGS sequence"/>
</dbReference>
<organism evidence="7 8">
    <name type="scientific">Nesterenkonia halobia</name>
    <dbReference type="NCBI Taxonomy" id="37922"/>
    <lineage>
        <taxon>Bacteria</taxon>
        <taxon>Bacillati</taxon>
        <taxon>Actinomycetota</taxon>
        <taxon>Actinomycetes</taxon>
        <taxon>Micrococcales</taxon>
        <taxon>Micrococcaceae</taxon>
        <taxon>Nesterenkonia</taxon>
    </lineage>
</organism>
<dbReference type="PROSITE" id="PS50977">
    <property type="entry name" value="HTH_TETR_2"/>
    <property type="match status" value="1"/>
</dbReference>
<dbReference type="InterPro" id="IPR009057">
    <property type="entry name" value="Homeodomain-like_sf"/>
</dbReference>
<feature type="region of interest" description="Disordered" evidence="5">
    <location>
        <begin position="1"/>
        <end position="27"/>
    </location>
</feature>
<evidence type="ECO:0000256" key="1">
    <source>
        <dbReference type="ARBA" id="ARBA00023015"/>
    </source>
</evidence>
<protein>
    <recommendedName>
        <fullName evidence="6">HTH tetR-type domain-containing protein</fullName>
    </recommendedName>
</protein>
<keyword evidence="3" id="KW-0804">Transcription</keyword>
<feature type="domain" description="HTH tetR-type" evidence="6">
    <location>
        <begin position="26"/>
        <end position="85"/>
    </location>
</feature>
<keyword evidence="8" id="KW-1185">Reference proteome</keyword>
<accession>A0ABP6RCG5</accession>
<dbReference type="PANTHER" id="PTHR30055">
    <property type="entry name" value="HTH-TYPE TRANSCRIPTIONAL REGULATOR RUTR"/>
    <property type="match status" value="1"/>
</dbReference>
<evidence type="ECO:0000256" key="3">
    <source>
        <dbReference type="ARBA" id="ARBA00023163"/>
    </source>
</evidence>
<evidence type="ECO:0000313" key="7">
    <source>
        <dbReference type="EMBL" id="GAA3282311.1"/>
    </source>
</evidence>
<dbReference type="PANTHER" id="PTHR30055:SF234">
    <property type="entry name" value="HTH-TYPE TRANSCRIPTIONAL REGULATOR BETI"/>
    <property type="match status" value="1"/>
</dbReference>
<dbReference type="InterPro" id="IPR001647">
    <property type="entry name" value="HTH_TetR"/>
</dbReference>
<evidence type="ECO:0000256" key="4">
    <source>
        <dbReference type="PROSITE-ProRule" id="PRU00335"/>
    </source>
</evidence>
<evidence type="ECO:0000259" key="6">
    <source>
        <dbReference type="PROSITE" id="PS50977"/>
    </source>
</evidence>
<evidence type="ECO:0000256" key="2">
    <source>
        <dbReference type="ARBA" id="ARBA00023125"/>
    </source>
</evidence>
<gene>
    <name evidence="7" type="ORF">GCM10020260_09150</name>
</gene>
<name>A0ABP6RCG5_9MICC</name>
<sequence length="196" mass="21756">MPHLTRELTTPRSEAPRPNRGPAAGPRNRAAIIDAARVEFRDHGARVPLTRIARRAGVGQGSLYRHFSDRTDLAVAVFSENVERLAAAVSASDTPYVTFMDGVIDEAVEAAVVIDLISQPEEIERTRALADRLQEVVVDVAVRDGRTLNPEVDVEDFINGIFMLSLALSRMLPEERRSRGGRMRRMLDAWFLGARP</sequence>
<evidence type="ECO:0000256" key="5">
    <source>
        <dbReference type="SAM" id="MobiDB-lite"/>
    </source>
</evidence>
<dbReference type="Gene3D" id="1.10.357.10">
    <property type="entry name" value="Tetracycline Repressor, domain 2"/>
    <property type="match status" value="1"/>
</dbReference>
<dbReference type="InterPro" id="IPR050109">
    <property type="entry name" value="HTH-type_TetR-like_transc_reg"/>
</dbReference>